<comment type="caution">
    <text evidence="2">The sequence shown here is derived from an EMBL/GenBank/DDBJ whole genome shotgun (WGS) entry which is preliminary data.</text>
</comment>
<dbReference type="Gene3D" id="2.30.30.140">
    <property type="match status" value="1"/>
</dbReference>
<dbReference type="EMBL" id="CAJNOV010012301">
    <property type="protein sequence ID" value="CAF1480403.1"/>
    <property type="molecule type" value="Genomic_DNA"/>
</dbReference>
<dbReference type="EMBL" id="CAJNOW010000118">
    <property type="protein sequence ID" value="CAF1240802.1"/>
    <property type="molecule type" value="Genomic_DNA"/>
</dbReference>
<dbReference type="OrthoDB" id="5800423at2759"/>
<evidence type="ECO:0008006" key="7">
    <source>
        <dbReference type="Google" id="ProtNLM"/>
    </source>
</evidence>
<proteinExistence type="predicted"/>
<organism evidence="2 6">
    <name type="scientific">Rotaria magnacalcarata</name>
    <dbReference type="NCBI Taxonomy" id="392030"/>
    <lineage>
        <taxon>Eukaryota</taxon>
        <taxon>Metazoa</taxon>
        <taxon>Spiralia</taxon>
        <taxon>Gnathifera</taxon>
        <taxon>Rotifera</taxon>
        <taxon>Eurotatoria</taxon>
        <taxon>Bdelloidea</taxon>
        <taxon>Philodinida</taxon>
        <taxon>Philodinidae</taxon>
        <taxon>Rotaria</taxon>
    </lineage>
</organism>
<evidence type="ECO:0000313" key="3">
    <source>
        <dbReference type="EMBL" id="CAF3912227.1"/>
    </source>
</evidence>
<accession>A0A815RRQ3</accession>
<dbReference type="Proteomes" id="UP000681720">
    <property type="component" value="Unassembled WGS sequence"/>
</dbReference>
<evidence type="ECO:0000313" key="1">
    <source>
        <dbReference type="EMBL" id="CAF1240802.1"/>
    </source>
</evidence>
<evidence type="ECO:0000313" key="2">
    <source>
        <dbReference type="EMBL" id="CAF1480403.1"/>
    </source>
</evidence>
<dbReference type="AlphaFoldDB" id="A0A815RRQ3"/>
<protein>
    <recommendedName>
        <fullName evidence="7">Tudor domain-containing protein</fullName>
    </recommendedName>
</protein>
<evidence type="ECO:0000313" key="5">
    <source>
        <dbReference type="EMBL" id="CAF3943397.1"/>
    </source>
</evidence>
<evidence type="ECO:0000313" key="6">
    <source>
        <dbReference type="Proteomes" id="UP000663855"/>
    </source>
</evidence>
<reference evidence="2" key="1">
    <citation type="submission" date="2021-02" db="EMBL/GenBank/DDBJ databases">
        <authorList>
            <person name="Nowell W R."/>
        </authorList>
    </citation>
    <scope>NUCLEOTIDE SEQUENCE</scope>
</reference>
<sequence>MVTLVEHLVSKILKSGDRTSAQLNETFHVGDYCACTINDKDWDRGVIHQLGSNSFATIFRINYDDVQFLWPLEVNRCERLIMLFRKIILFITSECLKYIPYLAYHCTL</sequence>
<dbReference type="Proteomes" id="UP000663855">
    <property type="component" value="Unassembled WGS sequence"/>
</dbReference>
<dbReference type="SUPFAM" id="SSF63748">
    <property type="entry name" value="Tudor/PWWP/MBT"/>
    <property type="match status" value="1"/>
</dbReference>
<name>A0A815RRQ3_9BILA</name>
<evidence type="ECO:0000313" key="4">
    <source>
        <dbReference type="EMBL" id="CAF3924187.1"/>
    </source>
</evidence>
<dbReference type="Proteomes" id="UP000681967">
    <property type="component" value="Unassembled WGS sequence"/>
</dbReference>
<dbReference type="Proteomes" id="UP000663834">
    <property type="component" value="Unassembled WGS sequence"/>
</dbReference>
<dbReference type="EMBL" id="CAJOBJ010002400">
    <property type="protein sequence ID" value="CAF3924187.1"/>
    <property type="molecule type" value="Genomic_DNA"/>
</dbReference>
<dbReference type="EMBL" id="CAJOBH010003228">
    <property type="protein sequence ID" value="CAF3943397.1"/>
    <property type="molecule type" value="Genomic_DNA"/>
</dbReference>
<dbReference type="Proteomes" id="UP000676336">
    <property type="component" value="Unassembled WGS sequence"/>
</dbReference>
<gene>
    <name evidence="5" type="ORF">BYL167_LOCUS10638</name>
    <name evidence="2" type="ORF">CJN711_LOCUS26130</name>
    <name evidence="4" type="ORF">GIL414_LOCUS7732</name>
    <name evidence="1" type="ORF">KQP761_LOCUS1787</name>
    <name evidence="3" type="ORF">SMN809_LOCUS7213</name>
</gene>
<dbReference type="EMBL" id="CAJOBI010002055">
    <property type="protein sequence ID" value="CAF3912227.1"/>
    <property type="molecule type" value="Genomic_DNA"/>
</dbReference>